<protein>
    <submittedName>
        <fullName evidence="9">Iron chelate uptake ABC transporter family permease subunit</fullName>
    </submittedName>
</protein>
<dbReference type="Gene3D" id="1.10.3470.10">
    <property type="entry name" value="ABC transporter involved in vitamin B12 uptake, BtuC"/>
    <property type="match status" value="1"/>
</dbReference>
<keyword evidence="3" id="KW-0813">Transport</keyword>
<name>A0A931MY87_9HYPH</name>
<keyword evidence="7 8" id="KW-0472">Membrane</keyword>
<evidence type="ECO:0000313" key="9">
    <source>
        <dbReference type="EMBL" id="MBH0236456.1"/>
    </source>
</evidence>
<reference evidence="9" key="1">
    <citation type="submission" date="2020-12" db="EMBL/GenBank/DDBJ databases">
        <title>Methylobrevis albus sp. nov., isolated from fresh water lack sediment.</title>
        <authorList>
            <person name="Zou Q."/>
        </authorList>
    </citation>
    <scope>NUCLEOTIDE SEQUENCE</scope>
    <source>
        <strain evidence="9">L22</strain>
    </source>
</reference>
<feature type="transmembrane region" description="Helical" evidence="8">
    <location>
        <begin position="70"/>
        <end position="91"/>
    </location>
</feature>
<dbReference type="RefSeq" id="WP_197309601.1">
    <property type="nucleotide sequence ID" value="NZ_JADZLT010000037.1"/>
</dbReference>
<evidence type="ECO:0000256" key="6">
    <source>
        <dbReference type="ARBA" id="ARBA00022989"/>
    </source>
</evidence>
<sequence>MALLLLVALALSAAYMTVSLRGNIAFALELRAIRLVALWQVAVAVAVSTVLFQTLTQNRILTPAIMGMDALYLLGQTALVFLLGGLGYAGLDPALKFAAESLIMTTMAATLFAPMLKGRTDMTLMLLTGVVLGILFRSLAALLARLIDPNAFAVVQSVSFADFNTLRRDLVWPALAVTALGTAVAWRARHLLDVAALGRARAVGLGLDWTRTVPALLVLVALLVAVSTALVGPVALLGLIVVAGAERLIGSRRHARLLPAACLVGISILVGGQLVLQHGLGGASALGIVVDFAGGLLFLALLAGGRR</sequence>
<evidence type="ECO:0000256" key="7">
    <source>
        <dbReference type="ARBA" id="ARBA00023136"/>
    </source>
</evidence>
<proteinExistence type="inferred from homology"/>
<comment type="caution">
    <text evidence="9">The sequence shown here is derived from an EMBL/GenBank/DDBJ whole genome shotgun (WGS) entry which is preliminary data.</text>
</comment>
<keyword evidence="5 8" id="KW-0812">Transmembrane</keyword>
<dbReference type="SUPFAM" id="SSF81345">
    <property type="entry name" value="ABC transporter involved in vitamin B12 uptake, BtuC"/>
    <property type="match status" value="1"/>
</dbReference>
<evidence type="ECO:0000256" key="2">
    <source>
        <dbReference type="ARBA" id="ARBA00007935"/>
    </source>
</evidence>
<feature type="transmembrane region" description="Helical" evidence="8">
    <location>
        <begin position="123"/>
        <end position="147"/>
    </location>
</feature>
<evidence type="ECO:0000256" key="8">
    <source>
        <dbReference type="SAM" id="Phobius"/>
    </source>
</evidence>
<evidence type="ECO:0000256" key="5">
    <source>
        <dbReference type="ARBA" id="ARBA00022692"/>
    </source>
</evidence>
<dbReference type="Pfam" id="PF01032">
    <property type="entry name" value="FecCD"/>
    <property type="match status" value="1"/>
</dbReference>
<dbReference type="PANTHER" id="PTHR30472">
    <property type="entry name" value="FERRIC ENTEROBACTIN TRANSPORT SYSTEM PERMEASE PROTEIN"/>
    <property type="match status" value="1"/>
</dbReference>
<dbReference type="Proteomes" id="UP000631694">
    <property type="component" value="Unassembled WGS sequence"/>
</dbReference>
<dbReference type="PANTHER" id="PTHR30472:SF19">
    <property type="entry name" value="PETROBACTIN IMPORT SYSTEM PERMEASE PROTEIN YCLO"/>
    <property type="match status" value="1"/>
</dbReference>
<dbReference type="GO" id="GO:0005886">
    <property type="term" value="C:plasma membrane"/>
    <property type="evidence" value="ECO:0007669"/>
    <property type="project" value="UniProtKB-SubCell"/>
</dbReference>
<feature type="transmembrane region" description="Helical" evidence="8">
    <location>
        <begin position="215"/>
        <end position="245"/>
    </location>
</feature>
<feature type="transmembrane region" description="Helical" evidence="8">
    <location>
        <begin position="37"/>
        <end position="58"/>
    </location>
</feature>
<evidence type="ECO:0000256" key="4">
    <source>
        <dbReference type="ARBA" id="ARBA00022475"/>
    </source>
</evidence>
<feature type="transmembrane region" description="Helical" evidence="8">
    <location>
        <begin position="257"/>
        <end position="276"/>
    </location>
</feature>
<evidence type="ECO:0000313" key="10">
    <source>
        <dbReference type="Proteomes" id="UP000631694"/>
    </source>
</evidence>
<evidence type="ECO:0000256" key="1">
    <source>
        <dbReference type="ARBA" id="ARBA00004651"/>
    </source>
</evidence>
<dbReference type="EMBL" id="JADZLT010000037">
    <property type="protein sequence ID" value="MBH0236456.1"/>
    <property type="molecule type" value="Genomic_DNA"/>
</dbReference>
<dbReference type="GO" id="GO:0033214">
    <property type="term" value="P:siderophore-iron import into cell"/>
    <property type="evidence" value="ECO:0007669"/>
    <property type="project" value="TreeGrafter"/>
</dbReference>
<evidence type="ECO:0000256" key="3">
    <source>
        <dbReference type="ARBA" id="ARBA00022448"/>
    </source>
</evidence>
<keyword evidence="10" id="KW-1185">Reference proteome</keyword>
<keyword evidence="4" id="KW-1003">Cell membrane</keyword>
<dbReference type="InterPro" id="IPR037294">
    <property type="entry name" value="ABC_BtuC-like"/>
</dbReference>
<dbReference type="AlphaFoldDB" id="A0A931MY87"/>
<comment type="subcellular location">
    <subcellularLocation>
        <location evidence="1">Cell membrane</location>
        <topology evidence="1">Multi-pass membrane protein</topology>
    </subcellularLocation>
</comment>
<gene>
    <name evidence="9" type="ORF">I5731_01350</name>
</gene>
<dbReference type="InterPro" id="IPR000522">
    <property type="entry name" value="ABC_transptr_permease_BtuC"/>
</dbReference>
<organism evidence="9 10">
    <name type="scientific">Methylobrevis albus</name>
    <dbReference type="NCBI Taxonomy" id="2793297"/>
    <lineage>
        <taxon>Bacteria</taxon>
        <taxon>Pseudomonadati</taxon>
        <taxon>Pseudomonadota</taxon>
        <taxon>Alphaproteobacteria</taxon>
        <taxon>Hyphomicrobiales</taxon>
        <taxon>Pleomorphomonadaceae</taxon>
        <taxon>Methylobrevis</taxon>
    </lineage>
</organism>
<feature type="transmembrane region" description="Helical" evidence="8">
    <location>
        <begin position="282"/>
        <end position="303"/>
    </location>
</feature>
<accession>A0A931MY87</accession>
<dbReference type="GO" id="GO:0022857">
    <property type="term" value="F:transmembrane transporter activity"/>
    <property type="evidence" value="ECO:0007669"/>
    <property type="project" value="InterPro"/>
</dbReference>
<comment type="similarity">
    <text evidence="2">Belongs to the binding-protein-dependent transport system permease family. FecCD subfamily.</text>
</comment>
<keyword evidence="6 8" id="KW-1133">Transmembrane helix</keyword>